<reference evidence="1 2" key="1">
    <citation type="submission" date="2019-06" db="EMBL/GenBank/DDBJ databases">
        <title>Draft genomes of female and male turbot (Scophthalmus maximus).</title>
        <authorList>
            <person name="Xu H."/>
            <person name="Xu X.-W."/>
            <person name="Shao C."/>
            <person name="Chen S."/>
        </authorList>
    </citation>
    <scope>NUCLEOTIDE SEQUENCE [LARGE SCALE GENOMIC DNA]</scope>
    <source>
        <strain evidence="1">Ysfricsl-2016a</strain>
        <tissue evidence="1">Blood</tissue>
    </source>
</reference>
<dbReference type="AlphaFoldDB" id="A0A6A4S485"/>
<dbReference type="Proteomes" id="UP000438429">
    <property type="component" value="Unassembled WGS sequence"/>
</dbReference>
<comment type="caution">
    <text evidence="1">The sequence shown here is derived from an EMBL/GenBank/DDBJ whole genome shotgun (WGS) entry which is preliminary data.</text>
</comment>
<gene>
    <name evidence="1" type="ORF">F2P81_018268</name>
</gene>
<evidence type="ECO:0000313" key="2">
    <source>
        <dbReference type="Proteomes" id="UP000438429"/>
    </source>
</evidence>
<name>A0A6A4S485_SCOMX</name>
<evidence type="ECO:0000313" key="1">
    <source>
        <dbReference type="EMBL" id="KAF0029163.1"/>
    </source>
</evidence>
<proteinExistence type="predicted"/>
<dbReference type="EMBL" id="VEVO01000016">
    <property type="protein sequence ID" value="KAF0029163.1"/>
    <property type="molecule type" value="Genomic_DNA"/>
</dbReference>
<evidence type="ECO:0008006" key="3">
    <source>
        <dbReference type="Google" id="ProtNLM"/>
    </source>
</evidence>
<sequence>MKTHLRPREPSLALLTALLRRHCLRCMMCFVSWHTLVKMIMPRVNTAICVTVSFSFHFDFLKLGLAAGCRQLNFTVVDWNKSSLDFYFSQGCFDFTDKMGYHVMHCEGEELERLAQP</sequence>
<accession>A0A6A4S485</accession>
<dbReference type="Gene3D" id="3.40.630.30">
    <property type="match status" value="1"/>
</dbReference>
<organism evidence="1 2">
    <name type="scientific">Scophthalmus maximus</name>
    <name type="common">Turbot</name>
    <name type="synonym">Psetta maxima</name>
    <dbReference type="NCBI Taxonomy" id="52904"/>
    <lineage>
        <taxon>Eukaryota</taxon>
        <taxon>Metazoa</taxon>
        <taxon>Chordata</taxon>
        <taxon>Craniata</taxon>
        <taxon>Vertebrata</taxon>
        <taxon>Euteleostomi</taxon>
        <taxon>Actinopterygii</taxon>
        <taxon>Neopterygii</taxon>
        <taxon>Teleostei</taxon>
        <taxon>Neoteleostei</taxon>
        <taxon>Acanthomorphata</taxon>
        <taxon>Carangaria</taxon>
        <taxon>Pleuronectiformes</taxon>
        <taxon>Pleuronectoidei</taxon>
        <taxon>Scophthalmidae</taxon>
        <taxon>Scophthalmus</taxon>
    </lineage>
</organism>
<protein>
    <recommendedName>
        <fullName evidence="3">N-acetyltransferase domain-containing protein</fullName>
    </recommendedName>
</protein>